<evidence type="ECO:0000313" key="2">
    <source>
        <dbReference type="EMBL" id="KAK7201216.1"/>
    </source>
</evidence>
<name>A0AAW0F6E8_9TRYP</name>
<evidence type="ECO:0000256" key="1">
    <source>
        <dbReference type="SAM" id="MobiDB-lite"/>
    </source>
</evidence>
<dbReference type="EMBL" id="JAECZO010000012">
    <property type="protein sequence ID" value="KAK7201216.1"/>
    <property type="molecule type" value="Genomic_DNA"/>
</dbReference>
<feature type="compositionally biased region" description="Polar residues" evidence="1">
    <location>
        <begin position="1242"/>
        <end position="1251"/>
    </location>
</feature>
<feature type="compositionally biased region" description="Low complexity" evidence="1">
    <location>
        <begin position="1104"/>
        <end position="1115"/>
    </location>
</feature>
<gene>
    <name evidence="2" type="ORF">NESM_000183200</name>
</gene>
<reference evidence="2 3" key="1">
    <citation type="journal article" date="2021" name="MBio">
        <title>A New Model Trypanosomatid, Novymonas esmeraldas: Genomic Perception of Its 'Candidatus Pandoraea novymonadis' Endosymbiont.</title>
        <authorList>
            <person name="Zakharova A."/>
            <person name="Saura A."/>
            <person name="Butenko A."/>
            <person name="Podesvova L."/>
            <person name="Warmusova S."/>
            <person name="Kostygov A.Y."/>
            <person name="Nenarokova A."/>
            <person name="Lukes J."/>
            <person name="Opperdoes F.R."/>
            <person name="Yurchenko V."/>
        </authorList>
    </citation>
    <scope>NUCLEOTIDE SEQUENCE [LARGE SCALE GENOMIC DNA]</scope>
    <source>
        <strain evidence="2 3">E262AT.01</strain>
    </source>
</reference>
<evidence type="ECO:0000313" key="3">
    <source>
        <dbReference type="Proteomes" id="UP001430356"/>
    </source>
</evidence>
<feature type="region of interest" description="Disordered" evidence="1">
    <location>
        <begin position="1099"/>
        <end position="1127"/>
    </location>
</feature>
<keyword evidence="3" id="KW-1185">Reference proteome</keyword>
<comment type="caution">
    <text evidence="2">The sequence shown here is derived from an EMBL/GenBank/DDBJ whole genome shotgun (WGS) entry which is preliminary data.</text>
</comment>
<sequence length="1493" mass="159359">MRRLVSVVSASLVQRGRCAVLPLRCFSLACQAEASQRLGTGAPAAVAPSVYMLLERRLPATTLRPNEALSTLLSLVPANAHHLGVVQHLVDAVRGNACCLDAELCLAVMEQLLTPSLPLWLRKVDCDGDGDGGGASSAPMSDAALLTVLAPLGSTLSRCVAVRLHMRLTELRRSAEAPDEGLPLQHPHTCAPPSRSGDDEDDDSGGGTTFLLRGAAVLTAFTAPRQQQWWSGDGAASWHSAYLDAVVYPVVQYCTEPCRRAGELRPCGATAVGRAASSASATSPWAVVRLLGRRCWWWSVLITRALPVVPSDAVRERATSALVDAVLELHRSLDPHTAPVVSPGHPAPILTVWPCLAMLERLLVRGTPVLCSESSSDVPSPGPAWTEELRRGWGHLGDAFARLATAALQGSAYLSVDTHASAESALCAEARRNLVHAMVSVGYRLALQCVAAAEALWATTRATVTAVQTGSHDRRAVGALQQPRLLASGELDVAMRLLSCVVRVRPVLMRGTRGTGVTDASKAADVALIEERTWCKLACLMQLARCAADGDEYRSEHCVQGATCGDAGAARDDSTRRRQLDEAWLLRCGFAHALACTGEPLSNVARAAPPGATVRVAGATPCGADSSLSPLRLSPAFVCVLVRCWATWPTQWPASLHAEWLRRLPAVATAECDDGLSSAGPSPLTLNGVPDTRHWRQCVRTQSRLSAVLEEAWRVTAVDRPQELDSLEMCACWHGFSAAAAAASMPSLPTSTPTAEPCHQLHRRCCCCCGGGGVNVLQAQLAEMAAVAEGRLAASCEAWLAQHRVSHADGVRSTSVPSVEPRPMLRESLWSLQQRRRPLSCVWCPTHLPALISHAARRVVHCAEWHDVASPLAPMNDTFLSALRQATLTPASAEVTAFQLSIIARYGEWCEAAGVHAGWCACAVGAGGSARRTGMPWWVLTVDGLAATGGAHDGADAATLLAVWERGIARAAAEPPASTAPAHQPACTPATVAPRCCVRVLSPWRRGGSSAFGALTRTPSRQQRVSSDAVLPARATAMEDDLTSTLRPCVVEWGHRYALRLALLRVVEEQWQQHAPSEAALQMADQLDGTPPLRHRWRHRTGARARAPSAAADSGAHLDVGRRSSARTRGTVRRCEFHSDGYRPYLQRMVQSATRAADKLASDVLAAVAAALATLDAADTGSRGPAGQPQARAVYPAFPALAHHLGTASDPSRWTARVAAHLWSEVHDGLAGVGCRHRSTGRPEQQQQQQHADGLPGRVERVERLLRSLGLAAASSSSSAHGKSPLSCQALTSRDCVGDSYALLSSVLRLPELVCASPLVRQYADDVLWCRCWGSLVSESDHVAVACSSDRGSALEPLLGSEDLAAHLDLLATFRVVLACVREVHRLVEETADYLCAVYVPAAKANPPLAVLVTTPTEALTRLDTECGGCDGAAAHPAAARPHFSSSVLRAFEVLRLGCCSEERRRPRVWQRWTRELACGDARLREHPLLRMA</sequence>
<feature type="region of interest" description="Disordered" evidence="1">
    <location>
        <begin position="1234"/>
        <end position="1256"/>
    </location>
</feature>
<protein>
    <submittedName>
        <fullName evidence="2">Uncharacterized protein</fullName>
    </submittedName>
</protein>
<dbReference type="Proteomes" id="UP001430356">
    <property type="component" value="Unassembled WGS sequence"/>
</dbReference>
<feature type="region of interest" description="Disordered" evidence="1">
    <location>
        <begin position="175"/>
        <end position="206"/>
    </location>
</feature>
<proteinExistence type="predicted"/>
<organism evidence="2 3">
    <name type="scientific">Novymonas esmeraldas</name>
    <dbReference type="NCBI Taxonomy" id="1808958"/>
    <lineage>
        <taxon>Eukaryota</taxon>
        <taxon>Discoba</taxon>
        <taxon>Euglenozoa</taxon>
        <taxon>Kinetoplastea</taxon>
        <taxon>Metakinetoplastina</taxon>
        <taxon>Trypanosomatida</taxon>
        <taxon>Trypanosomatidae</taxon>
        <taxon>Novymonas</taxon>
    </lineage>
</organism>
<accession>A0AAW0F6E8</accession>